<dbReference type="SUPFAM" id="SSF103025">
    <property type="entry name" value="Folate-binding domain"/>
    <property type="match status" value="1"/>
</dbReference>
<dbReference type="PANTHER" id="PTHR43757:SF2">
    <property type="entry name" value="AMINOMETHYLTRANSFERASE, MITOCHONDRIAL"/>
    <property type="match status" value="1"/>
</dbReference>
<feature type="domain" description="GCVT N-terminal" evidence="3">
    <location>
        <begin position="101"/>
        <end position="364"/>
    </location>
</feature>
<dbReference type="InterPro" id="IPR027266">
    <property type="entry name" value="TrmE/GcvT-like"/>
</dbReference>
<dbReference type="EMBL" id="BAABCX010000001">
    <property type="protein sequence ID" value="GAA3526904.1"/>
    <property type="molecule type" value="Genomic_DNA"/>
</dbReference>
<dbReference type="InterPro" id="IPR029043">
    <property type="entry name" value="GcvT/YgfZ_C"/>
</dbReference>
<dbReference type="Pfam" id="PF08669">
    <property type="entry name" value="GCV_T_C"/>
    <property type="match status" value="1"/>
</dbReference>
<comment type="caution">
    <text evidence="5">The sequence shown here is derived from an EMBL/GenBank/DDBJ whole genome shotgun (WGS) entry which is preliminary data.</text>
</comment>
<evidence type="ECO:0008006" key="7">
    <source>
        <dbReference type="Google" id="ProtNLM"/>
    </source>
</evidence>
<dbReference type="SUPFAM" id="SSF101790">
    <property type="entry name" value="Aminomethyltransferase beta-barrel domain"/>
    <property type="match status" value="1"/>
</dbReference>
<sequence length="472" mass="51298">MPKHSKNPQVHLAGDAGSKPDWWDALIGVVPGVTAWRPLLLDRIQASDALFAAPAAGPSLNNIISDRGTTPRRPDTPPATFGIRAGRDTGNLFEPARVTPIHAWHARQGAEFEELGPWRRPWFYPKPGENLHQAVDRECLATRHGVGIMDTSPLGKLDIRGADAREFLRRIHTHGWTKLGVGKCRYGLMCEEDGTVFADGLLACLGDDHFIMTTSGGAEGVLQWLALWHQTEWPELELYMSGVTERWAAMTVSGPNSRKVLEKVCEGVDLSGEAFAFMDWRPATVAGVAARIFRFSFTGELSFEVQVQASYGLHVWEALMDAGAGLNITPCGTEAMQVLRAEKGTVIVGQDRDGFVTPDDTVMARSSDRGSRSRSAPKQLIGLRAKDPRVLIPEGARIALDPEPASPAQMAGLVSASHYSACLGQAIALGLVKGGSRRLGQTVYCLPGNGRVLEAEITSPIFYDPKGERLHR</sequence>
<evidence type="ECO:0000259" key="3">
    <source>
        <dbReference type="Pfam" id="PF01571"/>
    </source>
</evidence>
<keyword evidence="6" id="KW-1185">Reference proteome</keyword>
<evidence type="ECO:0000313" key="6">
    <source>
        <dbReference type="Proteomes" id="UP001500795"/>
    </source>
</evidence>
<dbReference type="RefSeq" id="WP_344953928.1">
    <property type="nucleotide sequence ID" value="NZ_BAABCX010000001.1"/>
</dbReference>
<gene>
    <name evidence="5" type="ORF">GCM10022394_02540</name>
</gene>
<feature type="region of interest" description="Disordered" evidence="2">
    <location>
        <begin position="62"/>
        <end position="86"/>
    </location>
</feature>
<proteinExistence type="predicted"/>
<dbReference type="InterPro" id="IPR028896">
    <property type="entry name" value="GcvT/YgfZ/DmdA"/>
</dbReference>
<dbReference type="InterPro" id="IPR006222">
    <property type="entry name" value="GCVT_N"/>
</dbReference>
<evidence type="ECO:0000256" key="2">
    <source>
        <dbReference type="SAM" id="MobiDB-lite"/>
    </source>
</evidence>
<name>A0ABP6V249_9GAMM</name>
<accession>A0ABP6V249</accession>
<feature type="domain" description="Aminomethyltransferase C-terminal" evidence="4">
    <location>
        <begin position="378"/>
        <end position="464"/>
    </location>
</feature>
<evidence type="ECO:0000313" key="5">
    <source>
        <dbReference type="EMBL" id="GAA3526904.1"/>
    </source>
</evidence>
<dbReference type="InterPro" id="IPR013977">
    <property type="entry name" value="GcvT_C"/>
</dbReference>
<keyword evidence="1" id="KW-0808">Transferase</keyword>
<reference evidence="6" key="1">
    <citation type="journal article" date="2019" name="Int. J. Syst. Evol. Microbiol.">
        <title>The Global Catalogue of Microorganisms (GCM) 10K type strain sequencing project: providing services to taxonomists for standard genome sequencing and annotation.</title>
        <authorList>
            <consortium name="The Broad Institute Genomics Platform"/>
            <consortium name="The Broad Institute Genome Sequencing Center for Infectious Disease"/>
            <person name="Wu L."/>
            <person name="Ma J."/>
        </authorList>
    </citation>
    <scope>NUCLEOTIDE SEQUENCE [LARGE SCALE GENOMIC DNA]</scope>
    <source>
        <strain evidence="6">JCM 17110</strain>
    </source>
</reference>
<evidence type="ECO:0000259" key="4">
    <source>
        <dbReference type="Pfam" id="PF08669"/>
    </source>
</evidence>
<evidence type="ECO:0000256" key="1">
    <source>
        <dbReference type="ARBA" id="ARBA00022576"/>
    </source>
</evidence>
<dbReference type="PANTHER" id="PTHR43757">
    <property type="entry name" value="AMINOMETHYLTRANSFERASE"/>
    <property type="match status" value="1"/>
</dbReference>
<dbReference type="Gene3D" id="3.30.1360.120">
    <property type="entry name" value="Probable tRNA modification gtpase trme, domain 1"/>
    <property type="match status" value="1"/>
</dbReference>
<dbReference type="Proteomes" id="UP001500795">
    <property type="component" value="Unassembled WGS sequence"/>
</dbReference>
<keyword evidence="1" id="KW-0032">Aminotransferase</keyword>
<protein>
    <recommendedName>
        <fullName evidence="7">Sarcosine oxidase subunit alpha</fullName>
    </recommendedName>
</protein>
<dbReference type="Pfam" id="PF01571">
    <property type="entry name" value="GCV_T"/>
    <property type="match status" value="1"/>
</dbReference>
<organism evidence="5 6">
    <name type="scientific">Zobellella aerophila</name>
    <dbReference type="NCBI Taxonomy" id="870480"/>
    <lineage>
        <taxon>Bacteria</taxon>
        <taxon>Pseudomonadati</taxon>
        <taxon>Pseudomonadota</taxon>
        <taxon>Gammaproteobacteria</taxon>
        <taxon>Aeromonadales</taxon>
        <taxon>Aeromonadaceae</taxon>
        <taxon>Zobellella</taxon>
    </lineage>
</organism>